<protein>
    <recommendedName>
        <fullName evidence="2">Trafficking protein particle complex subunit 11 domain-containing protein</fullName>
    </recommendedName>
</protein>
<evidence type="ECO:0000259" key="2">
    <source>
        <dbReference type="Pfam" id="PF11817"/>
    </source>
</evidence>
<keyword evidence="4" id="KW-1185">Reference proteome</keyword>
<dbReference type="EMBL" id="CAUYUE010000008">
    <property type="protein sequence ID" value="CAK0783488.1"/>
    <property type="molecule type" value="Genomic_DNA"/>
</dbReference>
<accession>A0AAV1I8G9</accession>
<proteinExistence type="predicted"/>
<feature type="domain" description="Trafficking protein particle complex subunit 11" evidence="2">
    <location>
        <begin position="252"/>
        <end position="508"/>
    </location>
</feature>
<dbReference type="PANTHER" id="PTHR14374">
    <property type="entry name" value="FOIE GRAS"/>
    <property type="match status" value="1"/>
</dbReference>
<feature type="compositionally biased region" description="Low complexity" evidence="1">
    <location>
        <begin position="644"/>
        <end position="664"/>
    </location>
</feature>
<evidence type="ECO:0000256" key="1">
    <source>
        <dbReference type="SAM" id="MobiDB-lite"/>
    </source>
</evidence>
<feature type="region of interest" description="Disordered" evidence="1">
    <location>
        <begin position="787"/>
        <end position="820"/>
    </location>
</feature>
<sequence length="1190" mass="125556">MEFYPAELSTPPLALVALLGCPDMHGIVGEFLRAAQKPPINSLGIAEPAMAARLFGAKKAFITAPTGPLNILKADWFAKHRQQRPAVAVVFLKRDAVQGDPSQWSKILAGLEAVRQATRPRGAKTVVVIVHPPDVPSAEVPDDRLAGIIRQSGTERKWVISISTADGELALKRLGRTLYEAAGMFYLDDARRRLAVHQERRNPAPQTSAKVAFKVAALAEFRADWATAVKTYQAAYLELLRINPVGQHPLQRWTELTSVAEIMHLKAVTLLLHQANVPEALKQFQQHMSAFRKIPLPPPPAAASAHGTWLVRQYTVMGELLSSRVEAGLLPQQREAQPAHFFLGAANAAIDRRRAAQRAAELRPPGASAGVGVAPGAYIGQLVTSDAQTPRHLSDEEFLHHLEAGEAAAAPALATAALDKLKQAHEMVMRAGDDARLTRLAYQLGALMAREQLVAQDPASARRLLQSVAGIYRREGWEVPLGAALLELRECASRLKLQEEHIRCSLELSCLEHCLDRPQRQAMAQAAISELTGPLTSPAQPPSPVTRSPRAAQGQDKPVTDAALEFAMRPVNYGLNSALALTCGFTKGLADGPVPSDSSTAWRFAIAVWSNLPVDLPATAIEVNVRDASGHVSRMPARATLDRGTAPSTEPASSPESAAGGPEPGVAVKAEAWTRVCVYGGVSALKGPVRVTDVILRFGADAAIVWTLANLPAGPGPVGRLGPAAQQARAPFQDIEVAAGQYELTALMTHQPPSLQVWACRSPMAGEQTSVTASVRASHDCPAQQGTVSATYADGGEPPLLSLEQSPDGDTPPGGDSWRPGHVRISIPALMADSGHQTALHMLCSRPGTVTVEVRLTTDPQPQRSTSQSLDAPARADAPAAVTLTVVQPFEVRASCTAAARCCAYIPAPAGADAAQSQVLPVGVQCIVQASLGSVAPSDILLHSLCLERSISSNGADSGVEVLHSSSAASQGQPVAFRKGDVQTVVGTVLCKQPCSAVPVATLAVTWQRSSSRGADMITGSSGSKMEQGSDLDQVSAATQHASMPVTTRIPILPLYSFSQAPLQVTAGWPPFIAVGKPFTLQLRASNATQHVLDLSLRLGDTTGFMLAGTRSGTRAVLPHSEGTVSYELVALTGGSLSLPEVTIRAAQLGAQLQVLAGRKVYAAPAPKGSLGGADLASPLAPRMAELAVQ</sequence>
<feature type="region of interest" description="Disordered" evidence="1">
    <location>
        <begin position="636"/>
        <end position="664"/>
    </location>
</feature>
<organism evidence="3 4">
    <name type="scientific">Coccomyxa viridis</name>
    <dbReference type="NCBI Taxonomy" id="1274662"/>
    <lineage>
        <taxon>Eukaryota</taxon>
        <taxon>Viridiplantae</taxon>
        <taxon>Chlorophyta</taxon>
        <taxon>core chlorophytes</taxon>
        <taxon>Trebouxiophyceae</taxon>
        <taxon>Trebouxiophyceae incertae sedis</taxon>
        <taxon>Coccomyxaceae</taxon>
        <taxon>Coccomyxa</taxon>
    </lineage>
</organism>
<dbReference type="Pfam" id="PF11817">
    <property type="entry name" value="Foie-gras_1"/>
    <property type="match status" value="1"/>
</dbReference>
<evidence type="ECO:0000313" key="3">
    <source>
        <dbReference type="EMBL" id="CAK0783488.1"/>
    </source>
</evidence>
<dbReference type="InterPro" id="IPR021773">
    <property type="entry name" value="TPC11"/>
</dbReference>
<evidence type="ECO:0000313" key="4">
    <source>
        <dbReference type="Proteomes" id="UP001314263"/>
    </source>
</evidence>
<feature type="region of interest" description="Disordered" evidence="1">
    <location>
        <begin position="533"/>
        <end position="557"/>
    </location>
</feature>
<gene>
    <name evidence="3" type="ORF">CVIRNUC_006687</name>
</gene>
<comment type="caution">
    <text evidence="3">The sequence shown here is derived from an EMBL/GenBank/DDBJ whole genome shotgun (WGS) entry which is preliminary data.</text>
</comment>
<reference evidence="3 4" key="1">
    <citation type="submission" date="2023-10" db="EMBL/GenBank/DDBJ databases">
        <authorList>
            <person name="Maclean D."/>
            <person name="Macfadyen A."/>
        </authorList>
    </citation>
    <scope>NUCLEOTIDE SEQUENCE [LARGE SCALE GENOMIC DNA]</scope>
</reference>
<dbReference type="Proteomes" id="UP001314263">
    <property type="component" value="Unassembled WGS sequence"/>
</dbReference>
<dbReference type="PANTHER" id="PTHR14374:SF0">
    <property type="entry name" value="TRAFFICKING PROTEIN PARTICLE COMPLEX SUBUNIT 11"/>
    <property type="match status" value="1"/>
</dbReference>
<dbReference type="AlphaFoldDB" id="A0AAV1I8G9"/>
<name>A0AAV1I8G9_9CHLO</name>